<dbReference type="InterPro" id="IPR036063">
    <property type="entry name" value="Smr_dom_sf"/>
</dbReference>
<sequence>MPRRQNNSRLNARHVDQLQRETGYPHNIVKITYYDSKKNVDLARKELGFGKKATYSFRNLFIGNVSSNEYVFKGVTAKMVNESFGIFDAMDQLQSLQDKYLQNGKYGISNYWIAHNFLLNEGSFLRTTTYLKEDKIRRVTIRCLHNSESDVSQIVRQRNISLDDLFNIPVEHLKFDLHWFSCMKALEYVKEIVEKMNSGSPHLYHRSVDIQLLTGVGNHSVNSASIIREALQKEYGLHIKVDGGNPGVLILTIPKKPTYSDAIRC</sequence>
<dbReference type="GeneID" id="9818193"/>
<dbReference type="SUPFAM" id="SSF160443">
    <property type="entry name" value="SMR domain-like"/>
    <property type="match status" value="1"/>
</dbReference>
<comment type="caution">
    <text evidence="1">The sequence shown here is derived from an EMBL/GenBank/DDBJ whole genome shotgun (WGS) entry which is preliminary data.</text>
</comment>
<evidence type="ECO:0000313" key="2">
    <source>
        <dbReference type="Proteomes" id="UP000483820"/>
    </source>
</evidence>
<dbReference type="Gene3D" id="3.30.1370.110">
    <property type="match status" value="1"/>
</dbReference>
<proteinExistence type="predicted"/>
<dbReference type="RefSeq" id="XP_003116219.2">
    <property type="nucleotide sequence ID" value="XM_003116171.2"/>
</dbReference>
<organism evidence="1 2">
    <name type="scientific">Caenorhabditis remanei</name>
    <name type="common">Caenorhabditis vulgaris</name>
    <dbReference type="NCBI Taxonomy" id="31234"/>
    <lineage>
        <taxon>Eukaryota</taxon>
        <taxon>Metazoa</taxon>
        <taxon>Ecdysozoa</taxon>
        <taxon>Nematoda</taxon>
        <taxon>Chromadorea</taxon>
        <taxon>Rhabditida</taxon>
        <taxon>Rhabditina</taxon>
        <taxon>Rhabditomorpha</taxon>
        <taxon>Rhabditoidea</taxon>
        <taxon>Rhabditidae</taxon>
        <taxon>Peloderinae</taxon>
        <taxon>Caenorhabditis</taxon>
    </lineage>
</organism>
<evidence type="ECO:0000313" key="1">
    <source>
        <dbReference type="EMBL" id="KAF1753961.1"/>
    </source>
</evidence>
<dbReference type="KEGG" id="crq:GCK72_020518"/>
<dbReference type="Proteomes" id="UP000483820">
    <property type="component" value="Chromosome V"/>
</dbReference>
<dbReference type="CTD" id="9818193"/>
<dbReference type="AlphaFoldDB" id="A0A6A5GH72"/>
<name>A0A6A5GH72_CAERE</name>
<dbReference type="EMBL" id="WUAV01000005">
    <property type="protein sequence ID" value="KAF1753961.1"/>
    <property type="molecule type" value="Genomic_DNA"/>
</dbReference>
<gene>
    <name evidence="1" type="ORF">GCK72_020518</name>
</gene>
<evidence type="ECO:0008006" key="3">
    <source>
        <dbReference type="Google" id="ProtNLM"/>
    </source>
</evidence>
<accession>A0A6A5GH72</accession>
<reference evidence="1 2" key="1">
    <citation type="submission" date="2019-12" db="EMBL/GenBank/DDBJ databases">
        <title>Chromosome-level assembly of the Caenorhabditis remanei genome.</title>
        <authorList>
            <person name="Teterina A.A."/>
            <person name="Willis J.H."/>
            <person name="Phillips P.C."/>
        </authorList>
    </citation>
    <scope>NUCLEOTIDE SEQUENCE [LARGE SCALE GENOMIC DNA]</scope>
    <source>
        <strain evidence="1 2">PX506</strain>
        <tissue evidence="1">Whole organism</tissue>
    </source>
</reference>
<protein>
    <recommendedName>
        <fullName evidence="3">Smr domain-containing protein</fullName>
    </recommendedName>
</protein>